<comment type="caution">
    <text evidence="2">The sequence shown here is derived from an EMBL/GenBank/DDBJ whole genome shotgun (WGS) entry which is preliminary data.</text>
</comment>
<evidence type="ECO:0000313" key="3">
    <source>
        <dbReference type="Proteomes" id="UP001252875"/>
    </source>
</evidence>
<name>A0ABU3EWF2_9ENTE</name>
<keyword evidence="1" id="KW-0472">Membrane</keyword>
<dbReference type="Proteomes" id="UP001252875">
    <property type="component" value="Unassembled WGS sequence"/>
</dbReference>
<feature type="transmembrane region" description="Helical" evidence="1">
    <location>
        <begin position="21"/>
        <end position="40"/>
    </location>
</feature>
<evidence type="ECO:0000256" key="1">
    <source>
        <dbReference type="SAM" id="Phobius"/>
    </source>
</evidence>
<accession>A0ABU3EWF2</accession>
<protein>
    <recommendedName>
        <fullName evidence="4">Transmembrane protein</fullName>
    </recommendedName>
</protein>
<gene>
    <name evidence="2" type="ORF">P7D85_05350</name>
</gene>
<proteinExistence type="predicted"/>
<keyword evidence="1" id="KW-0812">Transmembrane</keyword>
<dbReference type="RefSeq" id="WP_311821948.1">
    <property type="nucleotide sequence ID" value="NZ_JARPYF010000004.1"/>
</dbReference>
<evidence type="ECO:0000313" key="2">
    <source>
        <dbReference type="EMBL" id="MDT2599190.1"/>
    </source>
</evidence>
<evidence type="ECO:0008006" key="4">
    <source>
        <dbReference type="Google" id="ProtNLM"/>
    </source>
</evidence>
<keyword evidence="1" id="KW-1133">Transmembrane helix</keyword>
<keyword evidence="3" id="KW-1185">Reference proteome</keyword>
<organism evidence="2 3">
    <name type="scientific">Enterococcus hulanensis</name>
    <dbReference type="NCBI Taxonomy" id="2559929"/>
    <lineage>
        <taxon>Bacteria</taxon>
        <taxon>Bacillati</taxon>
        <taxon>Bacillota</taxon>
        <taxon>Bacilli</taxon>
        <taxon>Lactobacillales</taxon>
        <taxon>Enterococcaceae</taxon>
        <taxon>Enterococcus</taxon>
    </lineage>
</organism>
<sequence>MEERENNTKAAARILDRKIASSCFFILQFIFVKYLLNLGFDGAESCLYYDGKGVRKSVDLCGDIGNGGKDYGD</sequence>
<reference evidence="2 3" key="1">
    <citation type="submission" date="2023-03" db="EMBL/GenBank/DDBJ databases">
        <authorList>
            <person name="Shen W."/>
            <person name="Cai J."/>
        </authorList>
    </citation>
    <scope>NUCLEOTIDE SEQUENCE [LARGE SCALE GENOMIC DNA]</scope>
    <source>
        <strain evidence="2 3">D6-4</strain>
    </source>
</reference>
<dbReference type="EMBL" id="JARPYI010000002">
    <property type="protein sequence ID" value="MDT2599190.1"/>
    <property type="molecule type" value="Genomic_DNA"/>
</dbReference>